<protein>
    <recommendedName>
        <fullName evidence="5">HTH araC/xylS-type domain-containing protein</fullName>
    </recommendedName>
</protein>
<accession>A0A1F7FH67</accession>
<dbReference type="PROSITE" id="PS00041">
    <property type="entry name" value="HTH_ARAC_FAMILY_1"/>
    <property type="match status" value="1"/>
</dbReference>
<feature type="transmembrane region" description="Helical" evidence="4">
    <location>
        <begin position="511"/>
        <end position="532"/>
    </location>
</feature>
<dbReference type="EMBL" id="MFYX01000046">
    <property type="protein sequence ID" value="OGK05832.1"/>
    <property type="molecule type" value="Genomic_DNA"/>
</dbReference>
<dbReference type="Proteomes" id="UP000179243">
    <property type="component" value="Unassembled WGS sequence"/>
</dbReference>
<keyword evidence="2" id="KW-0238">DNA-binding</keyword>
<keyword evidence="4" id="KW-0472">Membrane</keyword>
<dbReference type="PANTHER" id="PTHR43280:SF2">
    <property type="entry name" value="HTH-TYPE TRANSCRIPTIONAL REGULATOR EXSA"/>
    <property type="match status" value="1"/>
</dbReference>
<dbReference type="GO" id="GO:0003700">
    <property type="term" value="F:DNA-binding transcription factor activity"/>
    <property type="evidence" value="ECO:0007669"/>
    <property type="project" value="InterPro"/>
</dbReference>
<dbReference type="PROSITE" id="PS01124">
    <property type="entry name" value="HTH_ARAC_FAMILY_2"/>
    <property type="match status" value="1"/>
</dbReference>
<keyword evidence="4" id="KW-0812">Transmembrane</keyword>
<gene>
    <name evidence="6" type="ORF">A2519_04055</name>
</gene>
<organism evidence="6 7">
    <name type="scientific">Candidatus Raymondbacteria bacterium RIFOXYD12_FULL_49_13</name>
    <dbReference type="NCBI Taxonomy" id="1817890"/>
    <lineage>
        <taxon>Bacteria</taxon>
        <taxon>Raymondiibacteriota</taxon>
    </lineage>
</organism>
<dbReference type="Pfam" id="PF12833">
    <property type="entry name" value="HTH_18"/>
    <property type="match status" value="1"/>
</dbReference>
<dbReference type="InterPro" id="IPR018062">
    <property type="entry name" value="HTH_AraC-typ_CS"/>
</dbReference>
<proteinExistence type="predicted"/>
<dbReference type="Gene3D" id="1.10.10.60">
    <property type="entry name" value="Homeodomain-like"/>
    <property type="match status" value="1"/>
</dbReference>
<comment type="caution">
    <text evidence="6">The sequence shown here is derived from an EMBL/GenBank/DDBJ whole genome shotgun (WGS) entry which is preliminary data.</text>
</comment>
<evidence type="ECO:0000256" key="3">
    <source>
        <dbReference type="ARBA" id="ARBA00023163"/>
    </source>
</evidence>
<keyword evidence="1" id="KW-0805">Transcription regulation</keyword>
<keyword evidence="4" id="KW-1133">Transmembrane helix</keyword>
<evidence type="ECO:0000313" key="7">
    <source>
        <dbReference type="Proteomes" id="UP000179243"/>
    </source>
</evidence>
<dbReference type="PANTHER" id="PTHR43280">
    <property type="entry name" value="ARAC-FAMILY TRANSCRIPTIONAL REGULATOR"/>
    <property type="match status" value="1"/>
</dbReference>
<name>A0A1F7FH67_UNCRA</name>
<dbReference type="InterPro" id="IPR018060">
    <property type="entry name" value="HTH_AraC"/>
</dbReference>
<dbReference type="GO" id="GO:0043565">
    <property type="term" value="F:sequence-specific DNA binding"/>
    <property type="evidence" value="ECO:0007669"/>
    <property type="project" value="InterPro"/>
</dbReference>
<dbReference type="SUPFAM" id="SSF46689">
    <property type="entry name" value="Homeodomain-like"/>
    <property type="match status" value="1"/>
</dbReference>
<evidence type="ECO:0000259" key="5">
    <source>
        <dbReference type="PROSITE" id="PS01124"/>
    </source>
</evidence>
<sequence>MLNNKLTYWPCLLFFCITSVPSAVYYMQDFEKHDLDFTIDTSVSLSTLEKDAPLAACNGNRGLRLYNRRNFISKEVMWQAASKELRNGFYFECYFRVHFADTVSSAGEQQYCGIFGFELPDSSGWYSNSSFMISRGPLQSWHANLHMRKDWNTWGLTIPEERDSVALHENIWYKAVVFLKIQDHMLEDSLFLNNRYIGAGKVRLSHAPEYLGKWSIGFSEKRPVPILWVDFDDISISDARLPPRPSAPQILSPEKNEYLYTAHPVFKVMPDTGELGALAIQVAVDSSGKTVADSLFPANTALMFHRALKQKAIYTCAMRYHDQFNRVGPWTRSGPWFVAADSSLCLGQQDPEGRIILVSKNNGVFPGDTLEAEIHFTPRKDVFFMDLNLSSEMFSGPRSERYGVFNKARNLTFSFSSSTGIFYKSREGYNRWEPMIKDSTLMGYPYSFFLIDKFSMTGRSGKTRIALRLDNTMEPGFWTLNAYTVHEKSGDRFHTPSLFFVIKKQRSLPPVPMTAIAGIAVVAVILSIFFVIRRKKKRVMVINPMLKRTAEDIRKYLMENFQNPDLCNDSIAKHVKLSVSSITDAFQIVYGKSPLYHLREIRVEKGCELLKNSRKSVSEVAFEVGFNDPIVFQRNFQKLKGINPTDFRNS</sequence>
<dbReference type="InterPro" id="IPR009057">
    <property type="entry name" value="Homeodomain-like_sf"/>
</dbReference>
<evidence type="ECO:0000256" key="4">
    <source>
        <dbReference type="SAM" id="Phobius"/>
    </source>
</evidence>
<evidence type="ECO:0000313" key="6">
    <source>
        <dbReference type="EMBL" id="OGK05832.1"/>
    </source>
</evidence>
<dbReference type="AlphaFoldDB" id="A0A1F7FH67"/>
<evidence type="ECO:0000256" key="1">
    <source>
        <dbReference type="ARBA" id="ARBA00023015"/>
    </source>
</evidence>
<feature type="domain" description="HTH araC/xylS-type" evidence="5">
    <location>
        <begin position="551"/>
        <end position="650"/>
    </location>
</feature>
<evidence type="ECO:0000256" key="2">
    <source>
        <dbReference type="ARBA" id="ARBA00023125"/>
    </source>
</evidence>
<dbReference type="SMART" id="SM00342">
    <property type="entry name" value="HTH_ARAC"/>
    <property type="match status" value="1"/>
</dbReference>
<keyword evidence="3" id="KW-0804">Transcription</keyword>
<reference evidence="6 7" key="1">
    <citation type="journal article" date="2016" name="Nat. Commun.">
        <title>Thousands of microbial genomes shed light on interconnected biogeochemical processes in an aquifer system.</title>
        <authorList>
            <person name="Anantharaman K."/>
            <person name="Brown C.T."/>
            <person name="Hug L.A."/>
            <person name="Sharon I."/>
            <person name="Castelle C.J."/>
            <person name="Probst A.J."/>
            <person name="Thomas B.C."/>
            <person name="Singh A."/>
            <person name="Wilkins M.J."/>
            <person name="Karaoz U."/>
            <person name="Brodie E.L."/>
            <person name="Williams K.H."/>
            <person name="Hubbard S.S."/>
            <person name="Banfield J.F."/>
        </authorList>
    </citation>
    <scope>NUCLEOTIDE SEQUENCE [LARGE SCALE GENOMIC DNA]</scope>
</reference>